<feature type="region of interest" description="Disordered" evidence="1">
    <location>
        <begin position="1"/>
        <end position="28"/>
    </location>
</feature>
<feature type="region of interest" description="Disordered" evidence="1">
    <location>
        <begin position="90"/>
        <end position="118"/>
    </location>
</feature>
<reference evidence="4" key="1">
    <citation type="journal article" date="2017" name="Plant J.">
        <title>The pomegranate (Punica granatum L.) genome and the genomics of punicalagin biosynthesis.</title>
        <authorList>
            <person name="Qin G."/>
            <person name="Xu C."/>
            <person name="Ming R."/>
            <person name="Tang H."/>
            <person name="Guyot R."/>
            <person name="Kramer E.M."/>
            <person name="Hu Y."/>
            <person name="Yi X."/>
            <person name="Qi Y."/>
            <person name="Xu X."/>
            <person name="Gao Z."/>
            <person name="Pan H."/>
            <person name="Jian J."/>
            <person name="Tian Y."/>
            <person name="Yue Z."/>
            <person name="Xu Y."/>
        </authorList>
    </citation>
    <scope>NUCLEOTIDE SEQUENCE [LARGE SCALE GENOMIC DNA]</scope>
    <source>
        <strain evidence="4">cv. Dabenzi</strain>
    </source>
</reference>
<organism evidence="2 4">
    <name type="scientific">Punica granatum</name>
    <name type="common">Pomegranate</name>
    <dbReference type="NCBI Taxonomy" id="22663"/>
    <lineage>
        <taxon>Eukaryota</taxon>
        <taxon>Viridiplantae</taxon>
        <taxon>Streptophyta</taxon>
        <taxon>Embryophyta</taxon>
        <taxon>Tracheophyta</taxon>
        <taxon>Spermatophyta</taxon>
        <taxon>Magnoliopsida</taxon>
        <taxon>eudicotyledons</taxon>
        <taxon>Gunneridae</taxon>
        <taxon>Pentapetalae</taxon>
        <taxon>rosids</taxon>
        <taxon>malvids</taxon>
        <taxon>Myrtales</taxon>
        <taxon>Lythraceae</taxon>
        <taxon>Punica</taxon>
    </lineage>
</organism>
<evidence type="ECO:0000313" key="3">
    <source>
        <dbReference type="EMBL" id="PKI72092.1"/>
    </source>
</evidence>
<dbReference type="EMBL" id="PGOL01000340">
    <property type="protein sequence ID" value="PKI72092.1"/>
    <property type="molecule type" value="Genomic_DNA"/>
</dbReference>
<keyword evidence="5" id="KW-1185">Reference proteome</keyword>
<dbReference type="EMBL" id="MTKT01004281">
    <property type="protein sequence ID" value="OWM72490.1"/>
    <property type="molecule type" value="Genomic_DNA"/>
</dbReference>
<dbReference type="Proteomes" id="UP000197138">
    <property type="component" value="Unassembled WGS sequence"/>
</dbReference>
<dbReference type="AlphaFoldDB" id="A0A218WJF2"/>
<dbReference type="Proteomes" id="UP000233551">
    <property type="component" value="Unassembled WGS sequence"/>
</dbReference>
<feature type="compositionally biased region" description="Polar residues" evidence="1">
    <location>
        <begin position="93"/>
        <end position="118"/>
    </location>
</feature>
<gene>
    <name evidence="2" type="ORF">CDL15_Pgr013845</name>
    <name evidence="3" type="ORF">CRG98_007479</name>
</gene>
<evidence type="ECO:0000313" key="2">
    <source>
        <dbReference type="EMBL" id="OWM72490.1"/>
    </source>
</evidence>
<reference evidence="2" key="2">
    <citation type="submission" date="2017-06" db="EMBL/GenBank/DDBJ databases">
        <title>The pomegranate genome and the genomics of punicalagin biosynthesis.</title>
        <authorList>
            <person name="Xu C."/>
        </authorList>
    </citation>
    <scope>NUCLEOTIDE SEQUENCE [LARGE SCALE GENOMIC DNA]</scope>
    <source>
        <tissue evidence="2">Fresh leaf</tissue>
    </source>
</reference>
<name>A0A218WJF2_PUNGR</name>
<evidence type="ECO:0000256" key="1">
    <source>
        <dbReference type="SAM" id="MobiDB-lite"/>
    </source>
</evidence>
<evidence type="ECO:0000313" key="4">
    <source>
        <dbReference type="Proteomes" id="UP000197138"/>
    </source>
</evidence>
<feature type="region of interest" description="Disordered" evidence="1">
    <location>
        <begin position="45"/>
        <end position="73"/>
    </location>
</feature>
<evidence type="ECO:0000313" key="5">
    <source>
        <dbReference type="Proteomes" id="UP000233551"/>
    </source>
</evidence>
<reference evidence="3 5" key="3">
    <citation type="submission" date="2017-11" db="EMBL/GenBank/DDBJ databases">
        <title>De-novo sequencing of pomegranate (Punica granatum L.) genome.</title>
        <authorList>
            <person name="Akparov Z."/>
            <person name="Amiraslanov A."/>
            <person name="Hajiyeva S."/>
            <person name="Abbasov M."/>
            <person name="Kaur K."/>
            <person name="Hamwieh A."/>
            <person name="Solovyev V."/>
            <person name="Salamov A."/>
            <person name="Braich B."/>
            <person name="Kosarev P."/>
            <person name="Mahmoud A."/>
            <person name="Hajiyev E."/>
            <person name="Babayeva S."/>
            <person name="Izzatullayeva V."/>
            <person name="Mammadov A."/>
            <person name="Mammadov A."/>
            <person name="Sharifova S."/>
            <person name="Ojaghi J."/>
            <person name="Eynullazada K."/>
            <person name="Bayramov B."/>
            <person name="Abdulazimova A."/>
            <person name="Shahmuradov I."/>
        </authorList>
    </citation>
    <scope>NUCLEOTIDE SEQUENCE [LARGE SCALE GENOMIC DNA]</scope>
    <source>
        <strain evidence="3">AG2017</strain>
        <strain evidence="5">cv. AG2017</strain>
        <tissue evidence="3">Leaf</tissue>
    </source>
</reference>
<protein>
    <submittedName>
        <fullName evidence="2">Uncharacterized protein</fullName>
    </submittedName>
</protein>
<feature type="compositionally biased region" description="Polar residues" evidence="1">
    <location>
        <begin position="1"/>
        <end position="14"/>
    </location>
</feature>
<comment type="caution">
    <text evidence="2">The sequence shown here is derived from an EMBL/GenBank/DDBJ whole genome shotgun (WGS) entry which is preliminary data.</text>
</comment>
<sequence>MISGDSFSRVSITSPHGKVDTPKSHYPKAPMWAPTRVHILVRTSKCPDLQPPTPTSPPTAAMDAPSIVNDPLGRVSDSSYGPWLIVQNRKKSASTPALKNQLAQSTSKNLETATTTGT</sequence>
<proteinExistence type="predicted"/>
<accession>A0A218WJF2</accession>